<keyword evidence="4" id="KW-0067">ATP-binding</keyword>
<evidence type="ECO:0000313" key="11">
    <source>
        <dbReference type="Proteomes" id="UP000008631"/>
    </source>
</evidence>
<dbReference type="STRING" id="575540.Isop_2302"/>
<dbReference type="Gene3D" id="1.20.120.330">
    <property type="entry name" value="Nucleotidyltransferases domain 2"/>
    <property type="match status" value="2"/>
</dbReference>
<dbReference type="HOGENOM" id="CLU_006233_1_1_0"/>
<dbReference type="Proteomes" id="UP000008631">
    <property type="component" value="Chromosome"/>
</dbReference>
<evidence type="ECO:0000256" key="6">
    <source>
        <dbReference type="ARBA" id="ARBA00023268"/>
    </source>
</evidence>
<dbReference type="AlphaFoldDB" id="E8R6G9"/>
<dbReference type="InterPro" id="IPR043519">
    <property type="entry name" value="NT_sf"/>
</dbReference>
<dbReference type="NCBIfam" id="NF008292">
    <property type="entry name" value="PRK11072.1"/>
    <property type="match status" value="1"/>
</dbReference>
<dbReference type="OrthoDB" id="9759366at2"/>
<evidence type="ECO:0000259" key="9">
    <source>
        <dbReference type="Pfam" id="PF08335"/>
    </source>
</evidence>
<evidence type="ECO:0000256" key="1">
    <source>
        <dbReference type="ARBA" id="ARBA00022679"/>
    </source>
</evidence>
<dbReference type="eggNOG" id="COG1391">
    <property type="taxonomic scope" value="Bacteria"/>
</dbReference>
<dbReference type="GO" id="GO:0005829">
    <property type="term" value="C:cytosol"/>
    <property type="evidence" value="ECO:0007669"/>
    <property type="project" value="TreeGrafter"/>
</dbReference>
<sequence length="1102" mass="122701">MTPPPSRTSPFDADASDSARPSPLSTTVPDGTASEAVGVADGEDFHAWLADEAAVRAWLRSRGVKRAEQAVRDLRDLASRGRQPRVGRGLLAVLDAVLPRCGDPDAALTHLDRFVAAHKEPDIALSVLTLDLKTTEILLQLFGTSYYFAELLIHDPDVLPWLRGGAERLDRGELVDRLAEELAEAQDDADRLARLRRFRHRHLLRIGYADIVKNAPLEVVAQDLSHLADACVEAALRIARGQLEARHGVPRDQHGRPARFAALALGKLGGGELNYSSDIDLMFIYDGEGNTTGSRPLSNAEFFERLAAETTRLLSDSSRGAPAYRVDLRLRPDGATGPLVRSLAATLGYYETVGRTWERQALIKCRPVAGDLDLGHAFLTAIEPFVYRRHLNSADIGEIKAMKRRIERRAATAGTDDWEVKTGRGGIRDVEFVVQFLQLLHGGTDPSVRHPNTLIGLARLHAAGCLQTEERRIMEETYRFLRRVEHRLQTMFNRQTHELPRDPEELRALALRMAEHPNGPDWADPAADEVGGDSRPFDPGVVFLNEYRSKTRLNRKILDHLLHDAFPGDGPVHPVVDLVLDPDPPADLIASALGAFPFRDPTRAAENLARLAREDIPFLSQARCRHFLAAIAPRLLEAVGTTPDPDQALANLERVSASLGAKAVLWELFNHHPPSLSLYVELCAVSPLLSEVLISNPGMIDDLMDSLVDDRPRSREEILDELKHLAFGAEDLGPILASFRNKEWVRVGVREILGREPVRVVCRELADAAEAVLMVAALDLWQRCDCRPARPPLGSRYRAHDQDPSNPACPDRPPWAILALGKLGGRELSYHGDLDVVFLFEEADDPAETARREARCVRHAQQVMKFLAGGPDRPALYEVDPRLRPFGSSGPLALPLRAFAEYHLNGTAQGWERLALTRARVLGPPGHFVSQVETTIRHILTRRDLGPPQQLARLTRDLRDRIGRGRPAHDLKRGLAGTLDVEFIVQYLQLRHGPDHPNLLVPNLWDALDALRDHDLLSSTAHRQLTEAYDFLRALKNRVRLVHHRAVAALPESVEDWVRLARRPGTSQASNPLDHPKLAHHFRAEVTRHAEIARDWFDRIVV</sequence>
<keyword evidence="6" id="KW-0511">Multifunctional enzyme</keyword>
<keyword evidence="1 10" id="KW-0808">Transferase</keyword>
<dbReference type="PANTHER" id="PTHR30621">
    <property type="entry name" value="GLUTAMINE SYNTHETASE ADENYLYLTRANSFERASE"/>
    <property type="match status" value="1"/>
</dbReference>
<keyword evidence="11" id="KW-1185">Reference proteome</keyword>
<evidence type="ECO:0000256" key="4">
    <source>
        <dbReference type="ARBA" id="ARBA00022840"/>
    </source>
</evidence>
<dbReference type="SUPFAM" id="SSF81593">
    <property type="entry name" value="Nucleotidyltransferase substrate binding subunit/domain"/>
    <property type="match status" value="2"/>
</dbReference>
<keyword evidence="3" id="KW-0547">Nucleotide-binding</keyword>
<keyword evidence="2 10" id="KW-0548">Nucleotidyltransferase</keyword>
<dbReference type="InterPro" id="IPR005190">
    <property type="entry name" value="GlnE_rpt_dom"/>
</dbReference>
<evidence type="ECO:0000256" key="7">
    <source>
        <dbReference type="SAM" id="MobiDB-lite"/>
    </source>
</evidence>
<evidence type="ECO:0000256" key="5">
    <source>
        <dbReference type="ARBA" id="ARBA00022842"/>
    </source>
</evidence>
<evidence type="ECO:0000259" key="8">
    <source>
        <dbReference type="Pfam" id="PF03710"/>
    </source>
</evidence>
<gene>
    <name evidence="10" type="ordered locus">Isop_2302</name>
</gene>
<feature type="domain" description="PII-uridylyltransferase/Glutamine-synthetase adenylyltransferase" evidence="9">
    <location>
        <begin position="401"/>
        <end position="514"/>
    </location>
</feature>
<dbReference type="CDD" id="cd05401">
    <property type="entry name" value="NT_GlnE_GlnD_like"/>
    <property type="match status" value="2"/>
</dbReference>
<dbReference type="Pfam" id="PF08335">
    <property type="entry name" value="GlnD_UR_UTase"/>
    <property type="match status" value="2"/>
</dbReference>
<dbReference type="GO" id="GO:0005524">
    <property type="term" value="F:ATP binding"/>
    <property type="evidence" value="ECO:0007669"/>
    <property type="project" value="UniProtKB-KW"/>
</dbReference>
<dbReference type="EC" id="2.7.7.42" evidence="10"/>
<reference evidence="10 11" key="1">
    <citation type="journal article" date="2011" name="Stand. Genomic Sci.">
        <title>Complete genome sequence of Isosphaera pallida type strain (IS1B).</title>
        <authorList>
            <consortium name="US DOE Joint Genome Institute (JGI-PGF)"/>
            <person name="Goker M."/>
            <person name="Cleland D."/>
            <person name="Saunders E."/>
            <person name="Lapidus A."/>
            <person name="Nolan M."/>
            <person name="Lucas S."/>
            <person name="Hammon N."/>
            <person name="Deshpande S."/>
            <person name="Cheng J.F."/>
            <person name="Tapia R."/>
            <person name="Han C."/>
            <person name="Goodwin L."/>
            <person name="Pitluck S."/>
            <person name="Liolios K."/>
            <person name="Pagani I."/>
            <person name="Ivanova N."/>
            <person name="Mavromatis K."/>
            <person name="Pati A."/>
            <person name="Chen A."/>
            <person name="Palaniappan K."/>
            <person name="Land M."/>
            <person name="Hauser L."/>
            <person name="Chang Y.J."/>
            <person name="Jeffries C.D."/>
            <person name="Detter J.C."/>
            <person name="Beck B."/>
            <person name="Woyke T."/>
            <person name="Bristow J."/>
            <person name="Eisen J.A."/>
            <person name="Markowitz V."/>
            <person name="Hugenholtz P."/>
            <person name="Kyrpides N.C."/>
            <person name="Klenk H.P."/>
        </authorList>
    </citation>
    <scope>NUCLEOTIDE SEQUENCE [LARGE SCALE GENOMIC DNA]</scope>
    <source>
        <strain evidence="11">ATCC 43644 / DSM 9630 / IS1B</strain>
    </source>
</reference>
<dbReference type="SUPFAM" id="SSF81301">
    <property type="entry name" value="Nucleotidyltransferase"/>
    <property type="match status" value="2"/>
</dbReference>
<dbReference type="Gene3D" id="1.20.120.1510">
    <property type="match status" value="1"/>
</dbReference>
<dbReference type="KEGG" id="ipa:Isop_2302"/>
<feature type="domain" description="PII-uridylyltransferase/Glutamine-synthetase adenylyltransferase" evidence="9">
    <location>
        <begin position="966"/>
        <end position="1089"/>
    </location>
</feature>
<keyword evidence="5" id="KW-0460">Magnesium</keyword>
<proteinExistence type="predicted"/>
<organism evidence="10 11">
    <name type="scientific">Isosphaera pallida (strain ATCC 43644 / DSM 9630 / IS1B)</name>
    <dbReference type="NCBI Taxonomy" id="575540"/>
    <lineage>
        <taxon>Bacteria</taxon>
        <taxon>Pseudomonadati</taxon>
        <taxon>Planctomycetota</taxon>
        <taxon>Planctomycetia</taxon>
        <taxon>Isosphaerales</taxon>
        <taxon>Isosphaeraceae</taxon>
        <taxon>Isosphaera</taxon>
    </lineage>
</organism>
<feature type="region of interest" description="Disordered" evidence="7">
    <location>
        <begin position="1"/>
        <end position="34"/>
    </location>
</feature>
<dbReference type="InterPro" id="IPR023057">
    <property type="entry name" value="GlnE"/>
</dbReference>
<dbReference type="InterPro" id="IPR013546">
    <property type="entry name" value="PII_UdlTrfase/GS_AdlTrfase"/>
</dbReference>
<dbReference type="FunCoup" id="E8R6G9">
    <property type="interactions" value="140"/>
</dbReference>
<dbReference type="GO" id="GO:0000820">
    <property type="term" value="P:regulation of glutamine family amino acid metabolic process"/>
    <property type="evidence" value="ECO:0007669"/>
    <property type="project" value="TreeGrafter"/>
</dbReference>
<accession>E8R6G9</accession>
<dbReference type="PANTHER" id="PTHR30621:SF0">
    <property type="entry name" value="BIFUNCTIONAL GLUTAMINE SYNTHETASE ADENYLYLTRANSFERASE_ADENYLYL-REMOVING ENZYME"/>
    <property type="match status" value="1"/>
</dbReference>
<evidence type="ECO:0000256" key="3">
    <source>
        <dbReference type="ARBA" id="ARBA00022741"/>
    </source>
</evidence>
<dbReference type="EMBL" id="CP002353">
    <property type="protein sequence ID" value="ADV62880.1"/>
    <property type="molecule type" value="Genomic_DNA"/>
</dbReference>
<protein>
    <submittedName>
        <fullName evidence="10">(Glutamate--ammonia-ligase) adenylyltransferase</fullName>
        <ecNumber evidence="10">2.7.7.42</ecNumber>
    </submittedName>
</protein>
<evidence type="ECO:0000256" key="2">
    <source>
        <dbReference type="ARBA" id="ARBA00022695"/>
    </source>
</evidence>
<name>E8R6G9_ISOPI</name>
<dbReference type="Pfam" id="PF03710">
    <property type="entry name" value="GlnE"/>
    <property type="match status" value="2"/>
</dbReference>
<evidence type="ECO:0000313" key="10">
    <source>
        <dbReference type="EMBL" id="ADV62880.1"/>
    </source>
</evidence>
<feature type="domain" description="Glutamate-ammonia ligase adenylyltransferase repeated" evidence="8">
    <location>
        <begin position="138"/>
        <end position="380"/>
    </location>
</feature>
<dbReference type="InParanoid" id="E8R6G9"/>
<feature type="domain" description="Glutamate-ammonia ligase adenylyltransferase repeated" evidence="8">
    <location>
        <begin position="680"/>
        <end position="923"/>
    </location>
</feature>
<dbReference type="GO" id="GO:0008882">
    <property type="term" value="F:[glutamate-ammonia-ligase] adenylyltransferase activity"/>
    <property type="evidence" value="ECO:0007669"/>
    <property type="project" value="UniProtKB-EC"/>
</dbReference>
<dbReference type="Gene3D" id="3.30.460.10">
    <property type="entry name" value="Beta Polymerase, domain 2"/>
    <property type="match status" value="2"/>
</dbReference>
<dbReference type="RefSeq" id="WP_013565168.1">
    <property type="nucleotide sequence ID" value="NC_014962.1"/>
</dbReference>